<feature type="chain" id="PRO_5002219498" evidence="1">
    <location>
        <begin position="21"/>
        <end position="85"/>
    </location>
</feature>
<keyword evidence="3" id="KW-1185">Reference proteome</keyword>
<evidence type="ECO:0000313" key="3">
    <source>
        <dbReference type="Proteomes" id="UP000035100"/>
    </source>
</evidence>
<accession>A0A0D0QEM4</accession>
<proteinExistence type="predicted"/>
<dbReference type="Proteomes" id="UP000035100">
    <property type="component" value="Unassembled WGS sequence"/>
</dbReference>
<dbReference type="eggNOG" id="ENOG5033FKN">
    <property type="taxonomic scope" value="Bacteria"/>
</dbReference>
<feature type="signal peptide" evidence="1">
    <location>
        <begin position="1"/>
        <end position="20"/>
    </location>
</feature>
<keyword evidence="1" id="KW-0732">Signal</keyword>
<evidence type="ECO:0000313" key="2">
    <source>
        <dbReference type="EMBL" id="KIQ70787.1"/>
    </source>
</evidence>
<dbReference type="RefSeq" id="WP_018304294.1">
    <property type="nucleotide sequence ID" value="NZ_KB902313.1"/>
</dbReference>
<gene>
    <name evidence="2" type="ORF">Wenmar_00161</name>
</gene>
<sequence>MLRTAAIAALLSLTAGSALAQAAARVHVAPPASFQGQWFTTADGCSYSRAQAPGYAPTWHLIINPHHIGQPAAHRGCPAMLTSRG</sequence>
<reference evidence="2 3" key="1">
    <citation type="submission" date="2013-01" db="EMBL/GenBank/DDBJ databases">
        <authorList>
            <person name="Fiebig A."/>
            <person name="Goeker M."/>
            <person name="Klenk H.-P.P."/>
        </authorList>
    </citation>
    <scope>NUCLEOTIDE SEQUENCE [LARGE SCALE GENOMIC DNA]</scope>
    <source>
        <strain evidence="2 3">DSM 24838</strain>
    </source>
</reference>
<name>A0A0D0QEM4_9RHOB</name>
<dbReference type="EMBL" id="AONG01000003">
    <property type="protein sequence ID" value="KIQ70787.1"/>
    <property type="molecule type" value="Genomic_DNA"/>
</dbReference>
<dbReference type="STRING" id="1123501.Wenmar_00161"/>
<evidence type="ECO:0000256" key="1">
    <source>
        <dbReference type="SAM" id="SignalP"/>
    </source>
</evidence>
<dbReference type="AlphaFoldDB" id="A0A0D0QEM4"/>
<protein>
    <submittedName>
        <fullName evidence="2">Uncharacterized protein</fullName>
    </submittedName>
</protein>
<organism evidence="2 3">
    <name type="scientific">Wenxinia marina DSM 24838</name>
    <dbReference type="NCBI Taxonomy" id="1123501"/>
    <lineage>
        <taxon>Bacteria</taxon>
        <taxon>Pseudomonadati</taxon>
        <taxon>Pseudomonadota</taxon>
        <taxon>Alphaproteobacteria</taxon>
        <taxon>Rhodobacterales</taxon>
        <taxon>Roseobacteraceae</taxon>
        <taxon>Wenxinia</taxon>
    </lineage>
</organism>
<comment type="caution">
    <text evidence="2">The sequence shown here is derived from an EMBL/GenBank/DDBJ whole genome shotgun (WGS) entry which is preliminary data.</text>
</comment>